<reference evidence="2" key="1">
    <citation type="submission" date="2020-12" db="EMBL/GenBank/DDBJ databases">
        <title>WGS assembly of Carya illinoinensis cv. Pawnee.</title>
        <authorList>
            <person name="Platts A."/>
            <person name="Shu S."/>
            <person name="Wright S."/>
            <person name="Barry K."/>
            <person name="Edger P."/>
            <person name="Pires J.C."/>
            <person name="Schmutz J."/>
        </authorList>
    </citation>
    <scope>NUCLEOTIDE SEQUENCE</scope>
    <source>
        <tissue evidence="2">Leaf</tissue>
    </source>
</reference>
<comment type="caution">
    <text evidence="2">The sequence shown here is derived from an EMBL/GenBank/DDBJ whole genome shotgun (WGS) entry which is preliminary data.</text>
</comment>
<dbReference type="AlphaFoldDB" id="A0A8T1R8L3"/>
<proteinExistence type="predicted"/>
<name>A0A8T1R8L3_CARIL</name>
<evidence type="ECO:0000256" key="1">
    <source>
        <dbReference type="SAM" id="MobiDB-lite"/>
    </source>
</evidence>
<protein>
    <submittedName>
        <fullName evidence="2">Uncharacterized protein</fullName>
    </submittedName>
</protein>
<accession>A0A8T1R8L3</accession>
<dbReference type="EMBL" id="CM031811">
    <property type="protein sequence ID" value="KAG6662442.1"/>
    <property type="molecule type" value="Genomic_DNA"/>
</dbReference>
<sequence length="91" mass="10412">MHRITSRNEYSKSETRSLSKPSVLENTQPAMSFSLLRFRLITPISSAYSRSILWPFFANFSARSNASWPSRFSKIFGGNSGISQFGFGFFW</sequence>
<feature type="region of interest" description="Disordered" evidence="1">
    <location>
        <begin position="1"/>
        <end position="23"/>
    </location>
</feature>
<evidence type="ECO:0000313" key="3">
    <source>
        <dbReference type="Proteomes" id="UP000811609"/>
    </source>
</evidence>
<dbReference type="Proteomes" id="UP000811609">
    <property type="component" value="Chromosome 3"/>
</dbReference>
<gene>
    <name evidence="2" type="ORF">CIPAW_03G242600</name>
</gene>
<organism evidence="2 3">
    <name type="scientific">Carya illinoinensis</name>
    <name type="common">Pecan</name>
    <dbReference type="NCBI Taxonomy" id="32201"/>
    <lineage>
        <taxon>Eukaryota</taxon>
        <taxon>Viridiplantae</taxon>
        <taxon>Streptophyta</taxon>
        <taxon>Embryophyta</taxon>
        <taxon>Tracheophyta</taxon>
        <taxon>Spermatophyta</taxon>
        <taxon>Magnoliopsida</taxon>
        <taxon>eudicotyledons</taxon>
        <taxon>Gunneridae</taxon>
        <taxon>Pentapetalae</taxon>
        <taxon>rosids</taxon>
        <taxon>fabids</taxon>
        <taxon>Fagales</taxon>
        <taxon>Juglandaceae</taxon>
        <taxon>Carya</taxon>
    </lineage>
</organism>
<evidence type="ECO:0000313" key="2">
    <source>
        <dbReference type="EMBL" id="KAG6662442.1"/>
    </source>
</evidence>
<keyword evidence="3" id="KW-1185">Reference proteome</keyword>